<protein>
    <submittedName>
        <fullName evidence="1">Uncharacterized protein</fullName>
    </submittedName>
</protein>
<proteinExistence type="predicted"/>
<organism evidence="1 2">
    <name type="scientific">Archangium gephyra</name>
    <dbReference type="NCBI Taxonomy" id="48"/>
    <lineage>
        <taxon>Bacteria</taxon>
        <taxon>Pseudomonadati</taxon>
        <taxon>Myxococcota</taxon>
        <taxon>Myxococcia</taxon>
        <taxon>Myxococcales</taxon>
        <taxon>Cystobacterineae</taxon>
        <taxon>Archangiaceae</taxon>
        <taxon>Archangium</taxon>
    </lineage>
</organism>
<reference evidence="1 2" key="1">
    <citation type="submission" date="2018-08" db="EMBL/GenBank/DDBJ databases">
        <title>Genomic Encyclopedia of Archaeal and Bacterial Type Strains, Phase II (KMG-II): from individual species to whole genera.</title>
        <authorList>
            <person name="Goeker M."/>
        </authorList>
    </citation>
    <scope>NUCLEOTIDE SEQUENCE [LARGE SCALE GENOMIC DNA]</scope>
    <source>
        <strain evidence="1 2">DSM 2261</strain>
    </source>
</reference>
<accession>A0ABX9JVN3</accession>
<keyword evidence="2" id="KW-1185">Reference proteome</keyword>
<name>A0ABX9JVN3_9BACT</name>
<comment type="caution">
    <text evidence="1">The sequence shown here is derived from an EMBL/GenBank/DDBJ whole genome shotgun (WGS) entry which is preliminary data.</text>
</comment>
<sequence length="140" mass="15767">MALDLGYVESMAIETESGVTLPFDRFWDWILDHTNCILSVGTEESWLYDAEALHWVLFAEENGSPVVQLILGKRLVGEMVLDTTDLHQVQVMVDPDNVERGYFLFKVVGGLKSAPRVRYTFQLAHGLENLPTPHVAGLKH</sequence>
<gene>
    <name evidence="1" type="ORF">ATI61_109227</name>
</gene>
<evidence type="ECO:0000313" key="2">
    <source>
        <dbReference type="Proteomes" id="UP000256345"/>
    </source>
</evidence>
<evidence type="ECO:0000313" key="1">
    <source>
        <dbReference type="EMBL" id="REG27886.1"/>
    </source>
</evidence>
<dbReference type="Proteomes" id="UP000256345">
    <property type="component" value="Unassembled WGS sequence"/>
</dbReference>
<dbReference type="EMBL" id="QUMU01000009">
    <property type="protein sequence ID" value="REG27886.1"/>
    <property type="molecule type" value="Genomic_DNA"/>
</dbReference>